<dbReference type="InterPro" id="IPR012859">
    <property type="entry name" value="Pilin_N_archaeal"/>
</dbReference>
<keyword evidence="1" id="KW-0812">Transmembrane</keyword>
<feature type="domain" description="Archaeal Type IV pilin N-terminal" evidence="2">
    <location>
        <begin position="13"/>
        <end position="81"/>
    </location>
</feature>
<keyword evidence="4" id="KW-1185">Reference proteome</keyword>
<evidence type="ECO:0000259" key="2">
    <source>
        <dbReference type="Pfam" id="PF07790"/>
    </source>
</evidence>
<organism evidence="3 4">
    <name type="scientific">Methanocorpusculum petauri</name>
    <dbReference type="NCBI Taxonomy" id="3002863"/>
    <lineage>
        <taxon>Archaea</taxon>
        <taxon>Methanobacteriati</taxon>
        <taxon>Methanobacteriota</taxon>
        <taxon>Stenosarchaea group</taxon>
        <taxon>Methanomicrobia</taxon>
        <taxon>Methanomicrobiales</taxon>
        <taxon>Methanocorpusculaceae</taxon>
        <taxon>Methanocorpusculum</taxon>
    </lineage>
</organism>
<comment type="caution">
    <text evidence="3">The sequence shown here is derived from an EMBL/GenBank/DDBJ whole genome shotgun (WGS) entry which is preliminary data.</text>
</comment>
<dbReference type="Proteomes" id="UP001141422">
    <property type="component" value="Unassembled WGS sequence"/>
</dbReference>
<evidence type="ECO:0000256" key="1">
    <source>
        <dbReference type="SAM" id="Phobius"/>
    </source>
</evidence>
<protein>
    <submittedName>
        <fullName evidence="3">Type IV pilin N-terminal domain-containing protein</fullName>
    </submittedName>
</protein>
<dbReference type="RefSeq" id="WP_268924000.1">
    <property type="nucleotide sequence ID" value="NZ_JAPTGB010000002.1"/>
</dbReference>
<gene>
    <name evidence="3" type="ORF">O0S10_00890</name>
</gene>
<keyword evidence="1" id="KW-1133">Transmembrane helix</keyword>
<name>A0ABT4IDG1_9EURY</name>
<dbReference type="EMBL" id="JAPTGB010000002">
    <property type="protein sequence ID" value="MCZ0859779.1"/>
    <property type="molecule type" value="Genomic_DNA"/>
</dbReference>
<dbReference type="PROSITE" id="PS51257">
    <property type="entry name" value="PROKAR_LIPOPROTEIN"/>
    <property type="match status" value="1"/>
</dbReference>
<reference evidence="3" key="1">
    <citation type="submission" date="2022-12" db="EMBL/GenBank/DDBJ databases">
        <title>Isolation and characterisation of novel Methanocorpusculum spp. from native Australian herbivores indicates the genus is ancestrally host-associated.</title>
        <authorList>
            <person name="Volmer J.G."/>
            <person name="Soo R.M."/>
            <person name="Evans P.N."/>
            <person name="Hoedt E.C."/>
            <person name="Astorga Alsina A.L."/>
            <person name="Woodcroft B.J."/>
            <person name="Tyson G.W."/>
            <person name="Hugenholtz P."/>
            <person name="Morrison M."/>
        </authorList>
    </citation>
    <scope>NUCLEOTIDE SEQUENCE</scope>
    <source>
        <strain evidence="3">MG</strain>
    </source>
</reference>
<evidence type="ECO:0000313" key="3">
    <source>
        <dbReference type="EMBL" id="MCZ0859779.1"/>
    </source>
</evidence>
<evidence type="ECO:0000313" key="4">
    <source>
        <dbReference type="Proteomes" id="UP001141422"/>
    </source>
</evidence>
<accession>A0ABT4IDG1</accession>
<sequence>MLQDRQKLFTHNDALTPVVASVLLLLMVAGCCTAIGIIVFQQMDAEESNAPDARIQTSAESKHFLYHAGGDTLYRNTITVYNLDNDITRRTLVNGKKDWTVWRSGEYLQSEQTLSDVYLVWHGQGKDVILYHYGINKKTGVTPITDAVPD</sequence>
<dbReference type="Pfam" id="PF07790">
    <property type="entry name" value="Pilin_N"/>
    <property type="match status" value="1"/>
</dbReference>
<keyword evidence="1" id="KW-0472">Membrane</keyword>
<proteinExistence type="predicted"/>
<feature type="transmembrane region" description="Helical" evidence="1">
    <location>
        <begin position="20"/>
        <end position="40"/>
    </location>
</feature>